<reference evidence="1 2" key="1">
    <citation type="submission" date="2015-01" db="EMBL/GenBank/DDBJ databases">
        <title>Evolution of Trichinella species and genotypes.</title>
        <authorList>
            <person name="Korhonen P.K."/>
            <person name="Edoardo P."/>
            <person name="Giuseppe L.R."/>
            <person name="Gasser R.B."/>
        </authorList>
    </citation>
    <scope>NUCLEOTIDE SEQUENCE [LARGE SCALE GENOMIC DNA]</scope>
    <source>
        <strain evidence="1">ISS417</strain>
    </source>
</reference>
<feature type="non-terminal residue" evidence="1">
    <location>
        <position position="49"/>
    </location>
</feature>
<accession>A0A0V0T6H3</accession>
<dbReference type="EMBL" id="JYDJ01000539">
    <property type="protein sequence ID" value="KRX34619.1"/>
    <property type="molecule type" value="Genomic_DNA"/>
</dbReference>
<comment type="caution">
    <text evidence="1">The sequence shown here is derived from an EMBL/GenBank/DDBJ whole genome shotgun (WGS) entry which is preliminary data.</text>
</comment>
<dbReference type="AlphaFoldDB" id="A0A0V0T6H3"/>
<dbReference type="Proteomes" id="UP000055048">
    <property type="component" value="Unassembled WGS sequence"/>
</dbReference>
<evidence type="ECO:0000313" key="2">
    <source>
        <dbReference type="Proteomes" id="UP000055048"/>
    </source>
</evidence>
<sequence>MMIDCMFGDRDVMQLNSHDSNAIFILSLQIQKFIKENSRVSDIFYKPYA</sequence>
<protein>
    <submittedName>
        <fullName evidence="1">Uncharacterized protein</fullName>
    </submittedName>
</protein>
<keyword evidence="2" id="KW-1185">Reference proteome</keyword>
<organism evidence="1 2">
    <name type="scientific">Trichinella murrelli</name>
    <dbReference type="NCBI Taxonomy" id="144512"/>
    <lineage>
        <taxon>Eukaryota</taxon>
        <taxon>Metazoa</taxon>
        <taxon>Ecdysozoa</taxon>
        <taxon>Nematoda</taxon>
        <taxon>Enoplea</taxon>
        <taxon>Dorylaimia</taxon>
        <taxon>Trichinellida</taxon>
        <taxon>Trichinellidae</taxon>
        <taxon>Trichinella</taxon>
    </lineage>
</organism>
<proteinExistence type="predicted"/>
<evidence type="ECO:0000313" key="1">
    <source>
        <dbReference type="EMBL" id="KRX34619.1"/>
    </source>
</evidence>
<name>A0A0V0T6H3_9BILA</name>
<gene>
    <name evidence="1" type="ORF">T05_4433</name>
</gene>